<dbReference type="GO" id="GO:0051996">
    <property type="term" value="F:squalene synthase [NAD(P)H] activity"/>
    <property type="evidence" value="ECO:0007669"/>
    <property type="project" value="InterPro"/>
</dbReference>
<dbReference type="EMBL" id="JACIJI010000005">
    <property type="protein sequence ID" value="MBB5719653.1"/>
    <property type="molecule type" value="Genomic_DNA"/>
</dbReference>
<dbReference type="PANTHER" id="PTHR31480">
    <property type="entry name" value="BIFUNCTIONAL LYCOPENE CYCLASE/PHYTOENE SYNTHASE"/>
    <property type="match status" value="1"/>
</dbReference>
<dbReference type="NCBIfam" id="TIGR03464">
    <property type="entry name" value="HpnC"/>
    <property type="match status" value="1"/>
</dbReference>
<sequence length="308" mass="33743">MHLPLRLAALARARRHVEGQGAGGKGRRMTAEAAQLASGKGHRDENFPVASHLVKPAYRAPIMAFYRFARAADDVADNPDAAPEEKLRLLDAMREGVMGRGDNEEALALHHAMAERDLDPGHACDLLDAFTHDVTINRYADWGELIGYCRLSAMPVGRYVLDVHGESRTLWPASDALCAALQVINHLQDCGKDYRTLNRVYIPSETLAETGGRIEDLGGAQATQGLLAAIRHLAAKTDALLEQSAGFAASIRDSRLAGEVAVIHGLAVSLNKRLHRRDPLSQRVHHTRPQAAMLATGALLKYWLRWPR</sequence>
<evidence type="ECO:0000313" key="1">
    <source>
        <dbReference type="EMBL" id="MBB5719653.1"/>
    </source>
</evidence>
<dbReference type="SFLD" id="SFLDG01212">
    <property type="entry name" value="Phytoene_synthase_like"/>
    <property type="match status" value="1"/>
</dbReference>
<dbReference type="SFLD" id="SFLDS00005">
    <property type="entry name" value="Isoprenoid_Synthase_Type_I"/>
    <property type="match status" value="1"/>
</dbReference>
<comment type="caution">
    <text evidence="1">The sequence shown here is derived from an EMBL/GenBank/DDBJ whole genome shotgun (WGS) entry which is preliminary data.</text>
</comment>
<dbReference type="GO" id="GO:0004311">
    <property type="term" value="F:geranylgeranyl diphosphate synthase activity"/>
    <property type="evidence" value="ECO:0007669"/>
    <property type="project" value="InterPro"/>
</dbReference>
<proteinExistence type="predicted"/>
<name>A0A840Z178_9SPHN</name>
<dbReference type="Proteomes" id="UP000554342">
    <property type="component" value="Unassembled WGS sequence"/>
</dbReference>
<accession>A0A840Z178</accession>
<dbReference type="SUPFAM" id="SSF48576">
    <property type="entry name" value="Terpenoid synthases"/>
    <property type="match status" value="1"/>
</dbReference>
<protein>
    <submittedName>
        <fullName evidence="1">Squalene synthase HpnC</fullName>
    </submittedName>
</protein>
<dbReference type="InterPro" id="IPR017827">
    <property type="entry name" value="HSQ_synthase_HpnC"/>
</dbReference>
<dbReference type="SFLD" id="SFLDG01018">
    <property type="entry name" value="Squalene/Phytoene_Synthase_Lik"/>
    <property type="match status" value="1"/>
</dbReference>
<dbReference type="GO" id="GO:0016114">
    <property type="term" value="P:terpenoid biosynthetic process"/>
    <property type="evidence" value="ECO:0007669"/>
    <property type="project" value="UniProtKB-ARBA"/>
</dbReference>
<dbReference type="InterPro" id="IPR008949">
    <property type="entry name" value="Isoprenoid_synthase_dom_sf"/>
</dbReference>
<dbReference type="CDD" id="cd00683">
    <property type="entry name" value="Trans_IPPS_HH"/>
    <property type="match status" value="1"/>
</dbReference>
<reference evidence="1 2" key="1">
    <citation type="submission" date="2020-08" db="EMBL/GenBank/DDBJ databases">
        <title>Genomic Encyclopedia of Type Strains, Phase IV (KMG-IV): sequencing the most valuable type-strain genomes for metagenomic binning, comparative biology and taxonomic classification.</title>
        <authorList>
            <person name="Goeker M."/>
        </authorList>
    </citation>
    <scope>NUCLEOTIDE SEQUENCE [LARGE SCALE GENOMIC DNA]</scope>
    <source>
        <strain evidence="1 2">DSM 27203</strain>
    </source>
</reference>
<dbReference type="InterPro" id="IPR033904">
    <property type="entry name" value="Trans_IPPS_HH"/>
</dbReference>
<evidence type="ECO:0000313" key="2">
    <source>
        <dbReference type="Proteomes" id="UP000554342"/>
    </source>
</evidence>
<dbReference type="AlphaFoldDB" id="A0A840Z178"/>
<organism evidence="1 2">
    <name type="scientific">Stakelama sediminis</name>
    <dbReference type="NCBI Taxonomy" id="463200"/>
    <lineage>
        <taxon>Bacteria</taxon>
        <taxon>Pseudomonadati</taxon>
        <taxon>Pseudomonadota</taxon>
        <taxon>Alphaproteobacteria</taxon>
        <taxon>Sphingomonadales</taxon>
        <taxon>Sphingomonadaceae</taxon>
        <taxon>Stakelama</taxon>
    </lineage>
</organism>
<dbReference type="Pfam" id="PF00494">
    <property type="entry name" value="SQS_PSY"/>
    <property type="match status" value="1"/>
</dbReference>
<keyword evidence="2" id="KW-1185">Reference proteome</keyword>
<dbReference type="InterPro" id="IPR044843">
    <property type="entry name" value="Trans_IPPS_bact-type"/>
</dbReference>
<dbReference type="InterPro" id="IPR002060">
    <property type="entry name" value="Squ/phyt_synthse"/>
</dbReference>
<dbReference type="Gene3D" id="1.10.600.10">
    <property type="entry name" value="Farnesyl Diphosphate Synthase"/>
    <property type="match status" value="1"/>
</dbReference>
<gene>
    <name evidence="1" type="ORF">FHR23_002601</name>
</gene>